<evidence type="ECO:0000313" key="6">
    <source>
        <dbReference type="EMBL" id="BDU77913.1"/>
    </source>
</evidence>
<dbReference type="FunFam" id="1.10.10.10:FF:000001">
    <property type="entry name" value="LysR family transcriptional regulator"/>
    <property type="match status" value="1"/>
</dbReference>
<protein>
    <submittedName>
        <fullName evidence="6">Transcriptional regulator GcvA</fullName>
    </submittedName>
</protein>
<dbReference type="AlphaFoldDB" id="A0AA48HGR1"/>
<evidence type="ECO:0000313" key="7">
    <source>
        <dbReference type="Proteomes" id="UP001228113"/>
    </source>
</evidence>
<dbReference type="Pfam" id="PF03466">
    <property type="entry name" value="LysR_substrate"/>
    <property type="match status" value="1"/>
</dbReference>
<keyword evidence="2" id="KW-0805">Transcription regulation</keyword>
<dbReference type="PANTHER" id="PTHR30537:SF74">
    <property type="entry name" value="HTH-TYPE TRANSCRIPTIONAL REGULATOR TRPI"/>
    <property type="match status" value="1"/>
</dbReference>
<dbReference type="RefSeq" id="WP_243329926.1">
    <property type="nucleotide sequence ID" value="NZ_AP027081.1"/>
</dbReference>
<evidence type="ECO:0000256" key="3">
    <source>
        <dbReference type="ARBA" id="ARBA00023125"/>
    </source>
</evidence>
<feature type="domain" description="HTH lysR-type" evidence="5">
    <location>
        <begin position="5"/>
        <end position="62"/>
    </location>
</feature>
<dbReference type="Pfam" id="PF00126">
    <property type="entry name" value="HTH_1"/>
    <property type="match status" value="1"/>
</dbReference>
<dbReference type="KEGG" id="msea:METESE_28710"/>
<evidence type="ECO:0000256" key="1">
    <source>
        <dbReference type="ARBA" id="ARBA00009437"/>
    </source>
</evidence>
<dbReference type="PRINTS" id="PR00039">
    <property type="entry name" value="HTHLYSR"/>
</dbReference>
<dbReference type="InterPro" id="IPR036390">
    <property type="entry name" value="WH_DNA-bd_sf"/>
</dbReference>
<sequence length="297" mass="32581">MARHLDLYQLKAFHALGTAGSFTRAAERLNLTQSAVSHAVAKLEASAGLPLVDRSTRELRLTEEGRRLFQACEEVFATLEAAAEDLAPPSARGRIRLGATLEFGSSILMRHIRPFLEAHPHIEVDFHLAEDLLAPLLRDELDIAIDCREHAGPGLQRLPWFVETYVAAASPAFLATRPIASPMDLAGCPVLSLDKGGAWWNRLLSALPPGQRPELGRIIAVNQVRAMINAAAEGLGLLLAPAYAVLGELERGDLVPLLPGVRPREDRFAIYQKRRRAALGRHRLLTEFLLTLAPPEF</sequence>
<keyword evidence="7" id="KW-1185">Reference proteome</keyword>
<organism evidence="6 7">
    <name type="scientific">Mesoterricola sediminis</name>
    <dbReference type="NCBI Taxonomy" id="2927980"/>
    <lineage>
        <taxon>Bacteria</taxon>
        <taxon>Pseudomonadati</taxon>
        <taxon>Acidobacteriota</taxon>
        <taxon>Holophagae</taxon>
        <taxon>Holophagales</taxon>
        <taxon>Holophagaceae</taxon>
        <taxon>Mesoterricola</taxon>
    </lineage>
</organism>
<dbReference type="InterPro" id="IPR058163">
    <property type="entry name" value="LysR-type_TF_proteobact-type"/>
</dbReference>
<dbReference type="EMBL" id="AP027081">
    <property type="protein sequence ID" value="BDU77913.1"/>
    <property type="molecule type" value="Genomic_DNA"/>
</dbReference>
<accession>A0AA48HGR1</accession>
<proteinExistence type="inferred from homology"/>
<evidence type="ECO:0000256" key="2">
    <source>
        <dbReference type="ARBA" id="ARBA00023015"/>
    </source>
</evidence>
<dbReference type="Gene3D" id="3.40.190.290">
    <property type="match status" value="1"/>
</dbReference>
<name>A0AA48HGR1_9BACT</name>
<dbReference type="PANTHER" id="PTHR30537">
    <property type="entry name" value="HTH-TYPE TRANSCRIPTIONAL REGULATOR"/>
    <property type="match status" value="1"/>
</dbReference>
<dbReference type="SUPFAM" id="SSF46785">
    <property type="entry name" value="Winged helix' DNA-binding domain"/>
    <property type="match status" value="1"/>
</dbReference>
<evidence type="ECO:0000256" key="4">
    <source>
        <dbReference type="ARBA" id="ARBA00023163"/>
    </source>
</evidence>
<dbReference type="Gene3D" id="1.10.10.10">
    <property type="entry name" value="Winged helix-like DNA-binding domain superfamily/Winged helix DNA-binding domain"/>
    <property type="match status" value="1"/>
</dbReference>
<comment type="similarity">
    <text evidence="1">Belongs to the LysR transcriptional regulatory family.</text>
</comment>
<dbReference type="Proteomes" id="UP001228113">
    <property type="component" value="Chromosome"/>
</dbReference>
<dbReference type="SUPFAM" id="SSF53850">
    <property type="entry name" value="Periplasmic binding protein-like II"/>
    <property type="match status" value="1"/>
</dbReference>
<dbReference type="InterPro" id="IPR005119">
    <property type="entry name" value="LysR_subst-bd"/>
</dbReference>
<dbReference type="GO" id="GO:0043565">
    <property type="term" value="F:sequence-specific DNA binding"/>
    <property type="evidence" value="ECO:0007669"/>
    <property type="project" value="TreeGrafter"/>
</dbReference>
<dbReference type="InterPro" id="IPR000847">
    <property type="entry name" value="LysR_HTH_N"/>
</dbReference>
<keyword evidence="4" id="KW-0804">Transcription</keyword>
<dbReference type="InterPro" id="IPR036388">
    <property type="entry name" value="WH-like_DNA-bd_sf"/>
</dbReference>
<dbReference type="GO" id="GO:0006351">
    <property type="term" value="P:DNA-templated transcription"/>
    <property type="evidence" value="ECO:0007669"/>
    <property type="project" value="TreeGrafter"/>
</dbReference>
<evidence type="ECO:0000259" key="5">
    <source>
        <dbReference type="PROSITE" id="PS50931"/>
    </source>
</evidence>
<dbReference type="PROSITE" id="PS50931">
    <property type="entry name" value="HTH_LYSR"/>
    <property type="match status" value="1"/>
</dbReference>
<reference evidence="6" key="1">
    <citation type="journal article" date="2023" name="Int. J. Syst. Evol. Microbiol.">
        <title>Mesoterricola silvestris gen. nov., sp. nov., Mesoterricola sediminis sp. nov., Geothrix oryzae sp. nov., Geothrix edaphica sp. nov., Geothrix rubra sp. nov., and Geothrix limicola sp. nov., six novel members of Acidobacteriota isolated from soils.</title>
        <authorList>
            <person name="Itoh H."/>
            <person name="Sugisawa Y."/>
            <person name="Mise K."/>
            <person name="Xu Z."/>
            <person name="Kuniyasu M."/>
            <person name="Ushijima N."/>
            <person name="Kawano K."/>
            <person name="Kobayashi E."/>
            <person name="Shiratori Y."/>
            <person name="Masuda Y."/>
            <person name="Senoo K."/>
        </authorList>
    </citation>
    <scope>NUCLEOTIDE SEQUENCE</scope>
    <source>
        <strain evidence="6">W786</strain>
    </source>
</reference>
<keyword evidence="3" id="KW-0238">DNA-binding</keyword>
<gene>
    <name evidence="6" type="primary">gcvA</name>
    <name evidence="6" type="ORF">METESE_28710</name>
</gene>
<dbReference type="GO" id="GO:0003700">
    <property type="term" value="F:DNA-binding transcription factor activity"/>
    <property type="evidence" value="ECO:0007669"/>
    <property type="project" value="InterPro"/>
</dbReference>